<proteinExistence type="predicted"/>
<comment type="caution">
    <text evidence="1">The sequence shown here is derived from an EMBL/GenBank/DDBJ whole genome shotgun (WGS) entry which is preliminary data.</text>
</comment>
<sequence length="92" mass="10560">MLGQLCFQGEASAFGFPCIRDGDMIIPWRAVFQRASMRGHSFLNVTVCLQVTSAKDRNRNCCTLSERAVSRSQAFLRQRKCRRHRGIPRNSR</sequence>
<reference evidence="1 2" key="1">
    <citation type="journal article" date="2017" name="Int. J. Parasitol.">
        <title>The genome of the protozoan parasite Cystoisospora suis and a reverse vaccinology approach to identify vaccine candidates.</title>
        <authorList>
            <person name="Palmieri N."/>
            <person name="Shrestha A."/>
            <person name="Ruttkowski B."/>
            <person name="Beck T."/>
            <person name="Vogl C."/>
            <person name="Tomley F."/>
            <person name="Blake D.P."/>
            <person name="Joachim A."/>
        </authorList>
    </citation>
    <scope>NUCLEOTIDE SEQUENCE [LARGE SCALE GENOMIC DNA]</scope>
    <source>
        <strain evidence="1 2">Wien I</strain>
    </source>
</reference>
<name>A0A2C6K5K9_9APIC</name>
<gene>
    <name evidence="1" type="ORF">CSUI_009082</name>
</gene>
<dbReference type="AlphaFoldDB" id="A0A2C6K5K9"/>
<organism evidence="1 2">
    <name type="scientific">Cystoisospora suis</name>
    <dbReference type="NCBI Taxonomy" id="483139"/>
    <lineage>
        <taxon>Eukaryota</taxon>
        <taxon>Sar</taxon>
        <taxon>Alveolata</taxon>
        <taxon>Apicomplexa</taxon>
        <taxon>Conoidasida</taxon>
        <taxon>Coccidia</taxon>
        <taxon>Eucoccidiorida</taxon>
        <taxon>Eimeriorina</taxon>
        <taxon>Sarcocystidae</taxon>
        <taxon>Cystoisospora</taxon>
    </lineage>
</organism>
<dbReference type="EMBL" id="MIGC01005272">
    <property type="protein sequence ID" value="PHJ17100.1"/>
    <property type="molecule type" value="Genomic_DNA"/>
</dbReference>
<accession>A0A2C6K5K9</accession>
<evidence type="ECO:0000313" key="2">
    <source>
        <dbReference type="Proteomes" id="UP000221165"/>
    </source>
</evidence>
<protein>
    <submittedName>
        <fullName evidence="1">Uncharacterized protein</fullName>
    </submittedName>
</protein>
<dbReference type="VEuPathDB" id="ToxoDB:CSUI_009082"/>
<evidence type="ECO:0000313" key="1">
    <source>
        <dbReference type="EMBL" id="PHJ17100.1"/>
    </source>
</evidence>
<dbReference type="RefSeq" id="XP_067918825.1">
    <property type="nucleotide sequence ID" value="XM_068069201.1"/>
</dbReference>
<keyword evidence="2" id="KW-1185">Reference proteome</keyword>
<dbReference type="Proteomes" id="UP000221165">
    <property type="component" value="Unassembled WGS sequence"/>
</dbReference>
<dbReference type="GeneID" id="94432412"/>